<feature type="transmembrane region" description="Helical" evidence="8">
    <location>
        <begin position="6"/>
        <end position="27"/>
    </location>
</feature>
<proteinExistence type="predicted"/>
<dbReference type="Gene3D" id="1.10.287.130">
    <property type="match status" value="1"/>
</dbReference>
<evidence type="ECO:0000256" key="8">
    <source>
        <dbReference type="SAM" id="Phobius"/>
    </source>
</evidence>
<feature type="transmembrane region" description="Helical" evidence="8">
    <location>
        <begin position="70"/>
        <end position="92"/>
    </location>
</feature>
<evidence type="ECO:0000256" key="6">
    <source>
        <dbReference type="ARBA" id="ARBA00022777"/>
    </source>
</evidence>
<dbReference type="PROSITE" id="PS50109">
    <property type="entry name" value="HIS_KIN"/>
    <property type="match status" value="1"/>
</dbReference>
<sequence>MSALDIFYVLLGVACSLAAVGLGILGLRRMRARTLVASLLLLTLTPTTAVIVGIVVASGFMFSAEIAHSAVIWASVAVVCVPSAVWLGRALAHEIVWEREARERERQAEASRRRMLAWLSHDLRTPVSGVLAMAEAMEDGVVDQPDEIREYAGLIRNETNRLAGMIDDLFELARIDAGDLRLELEPVAVADVLKNAVQASRASADRRGVRLEVEVPADVTQALGEGPALVRVVRNLLGNAIRHTPADGVVAVSAGRADGEVWLSVEDTCGGIPEDDLPHVFEAAFRGTTARETEQAGDPTGAGMGLTIAHGLVDAQHGTIAVRNVDDGCRFEVRLPVASPSR</sequence>
<comment type="catalytic activity">
    <reaction evidence="1">
        <text>ATP + protein L-histidine = ADP + protein N-phospho-L-histidine.</text>
        <dbReference type="EC" id="2.7.13.3"/>
    </reaction>
</comment>
<dbReference type="RefSeq" id="WP_147687197.1">
    <property type="nucleotide sequence ID" value="NZ_VDUX01000006.1"/>
</dbReference>
<dbReference type="GO" id="GO:0005886">
    <property type="term" value="C:plasma membrane"/>
    <property type="evidence" value="ECO:0007669"/>
    <property type="project" value="UniProtKB-SubCell"/>
</dbReference>
<dbReference type="Proteomes" id="UP000321571">
    <property type="component" value="Unassembled WGS sequence"/>
</dbReference>
<comment type="caution">
    <text evidence="10">The sequence shown here is derived from an EMBL/GenBank/DDBJ whole genome shotgun (WGS) entry which is preliminary data.</text>
</comment>
<evidence type="ECO:0000256" key="7">
    <source>
        <dbReference type="ARBA" id="ARBA00023012"/>
    </source>
</evidence>
<dbReference type="Pfam" id="PF00512">
    <property type="entry name" value="HisKA"/>
    <property type="match status" value="1"/>
</dbReference>
<keyword evidence="8" id="KW-0472">Membrane</keyword>
<protein>
    <recommendedName>
        <fullName evidence="3">histidine kinase</fullName>
        <ecNumber evidence="3">2.7.13.3</ecNumber>
    </recommendedName>
</protein>
<dbReference type="CDD" id="cd00082">
    <property type="entry name" value="HisKA"/>
    <property type="match status" value="1"/>
</dbReference>
<keyword evidence="8" id="KW-1133">Transmembrane helix</keyword>
<organism evidence="10 11">
    <name type="scientific">Aeromicrobium terrae</name>
    <dbReference type="NCBI Taxonomy" id="2498846"/>
    <lineage>
        <taxon>Bacteria</taxon>
        <taxon>Bacillati</taxon>
        <taxon>Actinomycetota</taxon>
        <taxon>Actinomycetes</taxon>
        <taxon>Propionibacteriales</taxon>
        <taxon>Nocardioidaceae</taxon>
        <taxon>Aeromicrobium</taxon>
    </lineage>
</organism>
<dbReference type="OrthoDB" id="9757990at2"/>
<dbReference type="GO" id="GO:0000155">
    <property type="term" value="F:phosphorelay sensor kinase activity"/>
    <property type="evidence" value="ECO:0007669"/>
    <property type="project" value="InterPro"/>
</dbReference>
<evidence type="ECO:0000313" key="10">
    <source>
        <dbReference type="EMBL" id="TXL57672.1"/>
    </source>
</evidence>
<keyword evidence="11" id="KW-1185">Reference proteome</keyword>
<dbReference type="InterPro" id="IPR003594">
    <property type="entry name" value="HATPase_dom"/>
</dbReference>
<dbReference type="InterPro" id="IPR004358">
    <property type="entry name" value="Sig_transdc_His_kin-like_C"/>
</dbReference>
<gene>
    <name evidence="10" type="ORF">FHP06_12865</name>
</gene>
<dbReference type="EMBL" id="VDUX01000006">
    <property type="protein sequence ID" value="TXL57672.1"/>
    <property type="molecule type" value="Genomic_DNA"/>
</dbReference>
<dbReference type="EC" id="2.7.13.3" evidence="3"/>
<keyword evidence="5" id="KW-0808">Transferase</keyword>
<dbReference type="PANTHER" id="PTHR43711">
    <property type="entry name" value="TWO-COMPONENT HISTIDINE KINASE"/>
    <property type="match status" value="1"/>
</dbReference>
<evidence type="ECO:0000256" key="2">
    <source>
        <dbReference type="ARBA" id="ARBA00004236"/>
    </source>
</evidence>
<dbReference type="SMART" id="SM00387">
    <property type="entry name" value="HATPase_c"/>
    <property type="match status" value="1"/>
</dbReference>
<comment type="subcellular location">
    <subcellularLocation>
        <location evidence="2">Cell membrane</location>
    </subcellularLocation>
</comment>
<keyword evidence="6 10" id="KW-0418">Kinase</keyword>
<dbReference type="PANTHER" id="PTHR43711:SF1">
    <property type="entry name" value="HISTIDINE KINASE 1"/>
    <property type="match status" value="1"/>
</dbReference>
<keyword evidence="7" id="KW-0902">Two-component regulatory system</keyword>
<dbReference type="InterPro" id="IPR003661">
    <property type="entry name" value="HisK_dim/P_dom"/>
</dbReference>
<dbReference type="SMART" id="SM00388">
    <property type="entry name" value="HisKA"/>
    <property type="match status" value="1"/>
</dbReference>
<dbReference type="Gene3D" id="3.30.565.10">
    <property type="entry name" value="Histidine kinase-like ATPase, C-terminal domain"/>
    <property type="match status" value="1"/>
</dbReference>
<dbReference type="SUPFAM" id="SSF47384">
    <property type="entry name" value="Homodimeric domain of signal transducing histidine kinase"/>
    <property type="match status" value="1"/>
</dbReference>
<dbReference type="InterPro" id="IPR036890">
    <property type="entry name" value="HATPase_C_sf"/>
</dbReference>
<dbReference type="InterPro" id="IPR005467">
    <property type="entry name" value="His_kinase_dom"/>
</dbReference>
<feature type="domain" description="Histidine kinase" evidence="9">
    <location>
        <begin position="118"/>
        <end position="339"/>
    </location>
</feature>
<accession>A0A5C8NDW2</accession>
<dbReference type="Pfam" id="PF02518">
    <property type="entry name" value="HATPase_c"/>
    <property type="match status" value="1"/>
</dbReference>
<keyword evidence="8" id="KW-0812">Transmembrane</keyword>
<dbReference type="CDD" id="cd00075">
    <property type="entry name" value="HATPase"/>
    <property type="match status" value="1"/>
</dbReference>
<reference evidence="10 11" key="1">
    <citation type="submission" date="2019-06" db="EMBL/GenBank/DDBJ databases">
        <title>Aeromicrobium sp. nov., isolated from a maize field.</title>
        <authorList>
            <person name="Lin S.-Y."/>
            <person name="Tsai C.-F."/>
            <person name="Young C.-C."/>
        </authorList>
    </citation>
    <scope>NUCLEOTIDE SEQUENCE [LARGE SCALE GENOMIC DNA]</scope>
    <source>
        <strain evidence="10 11">CC-CFT486</strain>
    </source>
</reference>
<evidence type="ECO:0000259" key="9">
    <source>
        <dbReference type="PROSITE" id="PS50109"/>
    </source>
</evidence>
<keyword evidence="4" id="KW-0597">Phosphoprotein</keyword>
<dbReference type="AlphaFoldDB" id="A0A5C8NDW2"/>
<name>A0A5C8NDW2_9ACTN</name>
<evidence type="ECO:0000256" key="4">
    <source>
        <dbReference type="ARBA" id="ARBA00022553"/>
    </source>
</evidence>
<dbReference type="SUPFAM" id="SSF55874">
    <property type="entry name" value="ATPase domain of HSP90 chaperone/DNA topoisomerase II/histidine kinase"/>
    <property type="match status" value="1"/>
</dbReference>
<dbReference type="PRINTS" id="PR00344">
    <property type="entry name" value="BCTRLSENSOR"/>
</dbReference>
<dbReference type="InterPro" id="IPR050736">
    <property type="entry name" value="Sensor_HK_Regulatory"/>
</dbReference>
<evidence type="ECO:0000256" key="5">
    <source>
        <dbReference type="ARBA" id="ARBA00022679"/>
    </source>
</evidence>
<evidence type="ECO:0000256" key="1">
    <source>
        <dbReference type="ARBA" id="ARBA00000085"/>
    </source>
</evidence>
<evidence type="ECO:0000313" key="11">
    <source>
        <dbReference type="Proteomes" id="UP000321571"/>
    </source>
</evidence>
<feature type="transmembrane region" description="Helical" evidence="8">
    <location>
        <begin position="39"/>
        <end position="64"/>
    </location>
</feature>
<dbReference type="InterPro" id="IPR036097">
    <property type="entry name" value="HisK_dim/P_sf"/>
</dbReference>
<evidence type="ECO:0000256" key="3">
    <source>
        <dbReference type="ARBA" id="ARBA00012438"/>
    </source>
</evidence>